<evidence type="ECO:0000256" key="3">
    <source>
        <dbReference type="SAM" id="SignalP"/>
    </source>
</evidence>
<dbReference type="eggNOG" id="COG3591">
    <property type="taxonomic scope" value="Bacteria"/>
</dbReference>
<dbReference type="Proteomes" id="UP000019277">
    <property type="component" value="Unassembled WGS sequence"/>
</dbReference>
<dbReference type="STRING" id="909613.UO65_5318"/>
<dbReference type="PANTHER" id="PTHR15462:SF19">
    <property type="entry name" value="PEPTIDASE S1 DOMAIN-CONTAINING PROTEIN"/>
    <property type="match status" value="1"/>
</dbReference>
<reference evidence="4 5" key="1">
    <citation type="journal article" date="2014" name="Genome Announc.">
        <title>Draft Genome Sequence of the Antitrypanosomally Active Sponge-Associated Bacterium Actinokineospora sp. Strain EG49.</title>
        <authorList>
            <person name="Harjes J."/>
            <person name="Ryu T."/>
            <person name="Abdelmohsen U.R."/>
            <person name="Moitinho-Silva L."/>
            <person name="Horn H."/>
            <person name="Ravasi T."/>
            <person name="Hentschel U."/>
        </authorList>
    </citation>
    <scope>NUCLEOTIDE SEQUENCE [LARGE SCALE GENOMIC DNA]</scope>
    <source>
        <strain evidence="4 5">EG49</strain>
    </source>
</reference>
<name>W7IRM7_9PSEU</name>
<feature type="region of interest" description="Disordered" evidence="2">
    <location>
        <begin position="65"/>
        <end position="93"/>
    </location>
</feature>
<dbReference type="PANTHER" id="PTHR15462">
    <property type="entry name" value="SERINE PROTEASE"/>
    <property type="match status" value="1"/>
</dbReference>
<evidence type="ECO:0000313" key="5">
    <source>
        <dbReference type="Proteomes" id="UP000019277"/>
    </source>
</evidence>
<dbReference type="InterPro" id="IPR050966">
    <property type="entry name" value="Glutamyl_endopeptidase"/>
</dbReference>
<keyword evidence="5" id="KW-1185">Reference proteome</keyword>
<evidence type="ECO:0000313" key="4">
    <source>
        <dbReference type="EMBL" id="EWC59372.1"/>
    </source>
</evidence>
<dbReference type="AlphaFoldDB" id="W7IRM7"/>
<dbReference type="InterPro" id="IPR009003">
    <property type="entry name" value="Peptidase_S1_PA"/>
</dbReference>
<sequence>MPVVALLAVCLAAAPAHAAVDVPSSTVVETAALINGQVVEDDAVAQRLIDAYWTPERMRAAKPVADPGVVDDPELERLDHPENTGPEETASAPVGPLAAVRSAGTRSVVLSPGAGKVFFRDPVTLDDYVCSGSTINSTAKNVVSTAAHCVHGGKNGHQYDNWMYAPGFQDGIAHLGKFSAKYFHATKGWTSHSYNWWDFAFVNVRKLDGENLVHKTGGNGLLVNSSKQNAVTVLAYPGTGQYNGKDQIYCQADMHWAAAAQVKVYCGLPGGASGAPMIHQYSNAVKFGNVNGVVAYLWNDKNYSPYFDSYVLDVFNTAKNKTT</sequence>
<dbReference type="EMBL" id="AYXG01000206">
    <property type="protein sequence ID" value="EWC59372.1"/>
    <property type="molecule type" value="Genomic_DNA"/>
</dbReference>
<dbReference type="Gene3D" id="2.40.10.10">
    <property type="entry name" value="Trypsin-like serine proteases"/>
    <property type="match status" value="2"/>
</dbReference>
<protein>
    <recommendedName>
        <fullName evidence="6">Secreted protein</fullName>
    </recommendedName>
</protein>
<dbReference type="InterPro" id="IPR043504">
    <property type="entry name" value="Peptidase_S1_PA_chymotrypsin"/>
</dbReference>
<keyword evidence="1 3" id="KW-0732">Signal</keyword>
<feature type="chain" id="PRO_5004895954" description="Secreted protein" evidence="3">
    <location>
        <begin position="19"/>
        <end position="323"/>
    </location>
</feature>
<evidence type="ECO:0008006" key="6">
    <source>
        <dbReference type="Google" id="ProtNLM"/>
    </source>
</evidence>
<evidence type="ECO:0000256" key="2">
    <source>
        <dbReference type="SAM" id="MobiDB-lite"/>
    </source>
</evidence>
<gene>
    <name evidence="4" type="ORF">UO65_5318</name>
</gene>
<dbReference type="SUPFAM" id="SSF50494">
    <property type="entry name" value="Trypsin-like serine proteases"/>
    <property type="match status" value="1"/>
</dbReference>
<comment type="caution">
    <text evidence="4">The sequence shown here is derived from an EMBL/GenBank/DDBJ whole genome shotgun (WGS) entry which is preliminary data.</text>
</comment>
<proteinExistence type="predicted"/>
<feature type="signal peptide" evidence="3">
    <location>
        <begin position="1"/>
        <end position="18"/>
    </location>
</feature>
<evidence type="ECO:0000256" key="1">
    <source>
        <dbReference type="ARBA" id="ARBA00022729"/>
    </source>
</evidence>
<organism evidence="4 5">
    <name type="scientific">Actinokineospora spheciospongiae</name>
    <dbReference type="NCBI Taxonomy" id="909613"/>
    <lineage>
        <taxon>Bacteria</taxon>
        <taxon>Bacillati</taxon>
        <taxon>Actinomycetota</taxon>
        <taxon>Actinomycetes</taxon>
        <taxon>Pseudonocardiales</taxon>
        <taxon>Pseudonocardiaceae</taxon>
        <taxon>Actinokineospora</taxon>
    </lineage>
</organism>
<accession>W7IRM7</accession>